<dbReference type="OrthoDB" id="8263792at2"/>
<protein>
    <recommendedName>
        <fullName evidence="3">Wadjet protein JetD C-terminal domain-containing protein</fullName>
    </recommendedName>
</protein>
<evidence type="ECO:0008006" key="3">
    <source>
        <dbReference type="Google" id="ProtNLM"/>
    </source>
</evidence>
<keyword evidence="2" id="KW-1185">Reference proteome</keyword>
<dbReference type="AlphaFoldDB" id="A0A4P7D780"/>
<reference evidence="1 2" key="1">
    <citation type="submission" date="2019-03" db="EMBL/GenBank/DDBJ databases">
        <title>Paraburkholderia sp. 7MH5, isolated from subtropical forest soil.</title>
        <authorList>
            <person name="Gao Z.-H."/>
            <person name="Qiu L.-H."/>
        </authorList>
    </citation>
    <scope>NUCLEOTIDE SEQUENCE [LARGE SCALE GENOMIC DNA]</scope>
    <source>
        <strain evidence="1 2">7MH5</strain>
    </source>
</reference>
<proteinExistence type="predicted"/>
<evidence type="ECO:0000313" key="1">
    <source>
        <dbReference type="EMBL" id="QBR02472.1"/>
    </source>
</evidence>
<dbReference type="RefSeq" id="WP_134757996.1">
    <property type="nucleotide sequence ID" value="NZ_CP038151.1"/>
</dbReference>
<evidence type="ECO:0000313" key="2">
    <source>
        <dbReference type="Proteomes" id="UP000295727"/>
    </source>
</evidence>
<gene>
    <name evidence="1" type="ORF">E1956_35070</name>
</gene>
<name>A0A4P7D780_9BURK</name>
<dbReference type="Proteomes" id="UP000295727">
    <property type="component" value="Chromosome 4"/>
</dbReference>
<accession>A0A4P7D780</accession>
<organism evidence="1 2">
    <name type="scientific">Paraburkholderia pallida</name>
    <dbReference type="NCBI Taxonomy" id="2547399"/>
    <lineage>
        <taxon>Bacteria</taxon>
        <taxon>Pseudomonadati</taxon>
        <taxon>Pseudomonadota</taxon>
        <taxon>Betaproteobacteria</taxon>
        <taxon>Burkholderiales</taxon>
        <taxon>Burkholderiaceae</taxon>
        <taxon>Paraburkholderia</taxon>
    </lineage>
</organism>
<dbReference type="KEGG" id="ppai:E1956_35070"/>
<dbReference type="EMBL" id="CP038151">
    <property type="protein sequence ID" value="QBR02472.1"/>
    <property type="molecule type" value="Genomic_DNA"/>
</dbReference>
<sequence length="346" mass="38891">MLERYSAWLRNQCKTVVEQKQLVAGYVQVFPEFRADGNLRVRVKEALDELAQSGVVRLPVGKGGWDVYGAPRLPLWVSVVREKVVKPDYSGVNWLPELSFATKVLRGAQLEKLKVLNQFLIENRRSLMVVVPYRERALEIFGDEKAFDGAVKGDMLYGKIPLSVICACNPEPPLAREDFDGAHGPLLVLENHHTFWSMLQWNRVALRYRSIGYGSGNTILKSARAILDAIERSGATYAEYFGDLDPAGVNIAATLSKSLQAAGGTGLKPATTFYQWMLRNGLRKQLGEDKRALVETSIDWFEPPLGEDVRLLFADQKWIAQESLSLKVLHTQDFAYCQDLDPFSQL</sequence>